<accession>A0AAD2HTG8</accession>
<reference evidence="1" key="1">
    <citation type="submission" date="2023-11" db="EMBL/GenBank/DDBJ databases">
        <authorList>
            <person name="De Vega J J."/>
            <person name="De Vega J J."/>
        </authorList>
    </citation>
    <scope>NUCLEOTIDE SEQUENCE</scope>
</reference>
<evidence type="ECO:0008006" key="3">
    <source>
        <dbReference type="Google" id="ProtNLM"/>
    </source>
</evidence>
<protein>
    <recommendedName>
        <fullName evidence="3">CCHC-type domain-containing protein</fullName>
    </recommendedName>
</protein>
<keyword evidence="2" id="KW-1185">Reference proteome</keyword>
<gene>
    <name evidence="1" type="ORF">MYCIT1_LOCUS31394</name>
</gene>
<organism evidence="1 2">
    <name type="scientific">Mycena citricolor</name>
    <dbReference type="NCBI Taxonomy" id="2018698"/>
    <lineage>
        <taxon>Eukaryota</taxon>
        <taxon>Fungi</taxon>
        <taxon>Dikarya</taxon>
        <taxon>Basidiomycota</taxon>
        <taxon>Agaricomycotina</taxon>
        <taxon>Agaricomycetes</taxon>
        <taxon>Agaricomycetidae</taxon>
        <taxon>Agaricales</taxon>
        <taxon>Marasmiineae</taxon>
        <taxon>Mycenaceae</taxon>
        <taxon>Mycena</taxon>
    </lineage>
</organism>
<evidence type="ECO:0000313" key="2">
    <source>
        <dbReference type="Proteomes" id="UP001295794"/>
    </source>
</evidence>
<sequence>MTSNLPSTPILPDDQKLAVDGMNWSTWKEAAISMARGRGLTGYLYGTINNPTGYVASLYGTALNSDNPSPDEYLIRDGWVAAMLFQNMKDPRSHDITGSDTAHRMWTILLAKFNRSSELLIGMKVERLRELVLKDPRKLPAHIDKLVKRRTDVHEVGGTIPDPLMCTILLNSLPKEEFGTALISLQMYKVVADLVQHLRKWWDIVWKRRVEDEGVGTPLNTTNAMTINVSASACSNCGVNGHSDKACWAKGGGKEGQAPGWWKAPRRMEPSPALVSSYQQARQARRGQANPFSPPTANFASYGSQPIPPQINPSAMTTYVLAAEIDDYESDVEGQLLPF</sequence>
<dbReference type="EMBL" id="CAVNYO010000440">
    <property type="protein sequence ID" value="CAK5280774.1"/>
    <property type="molecule type" value="Genomic_DNA"/>
</dbReference>
<dbReference type="Pfam" id="PF14223">
    <property type="entry name" value="Retrotran_gag_2"/>
    <property type="match status" value="1"/>
</dbReference>
<name>A0AAD2HTG8_9AGAR</name>
<evidence type="ECO:0000313" key="1">
    <source>
        <dbReference type="EMBL" id="CAK5280774.1"/>
    </source>
</evidence>
<dbReference type="AlphaFoldDB" id="A0AAD2HTG8"/>
<proteinExistence type="predicted"/>
<comment type="caution">
    <text evidence="1">The sequence shown here is derived from an EMBL/GenBank/DDBJ whole genome shotgun (WGS) entry which is preliminary data.</text>
</comment>
<dbReference type="Proteomes" id="UP001295794">
    <property type="component" value="Unassembled WGS sequence"/>
</dbReference>